<keyword evidence="3" id="KW-1003">Cell membrane</keyword>
<evidence type="ECO:0000256" key="1">
    <source>
        <dbReference type="ARBA" id="ARBA00004651"/>
    </source>
</evidence>
<dbReference type="PROSITE" id="PS50928">
    <property type="entry name" value="ABC_TM1"/>
    <property type="match status" value="1"/>
</dbReference>
<protein>
    <submittedName>
        <fullName evidence="9">Peptide ABC transporter permease</fullName>
    </submittedName>
</protein>
<feature type="transmembrane region" description="Helical" evidence="7">
    <location>
        <begin position="290"/>
        <end position="318"/>
    </location>
</feature>
<dbReference type="Proteomes" id="UP000183810">
    <property type="component" value="Chromosome"/>
</dbReference>
<dbReference type="Pfam" id="PF00528">
    <property type="entry name" value="BPD_transp_1"/>
    <property type="match status" value="1"/>
</dbReference>
<reference evidence="9" key="1">
    <citation type="submission" date="2016-11" db="EMBL/GenBank/DDBJ databases">
        <authorList>
            <person name="Jaros S."/>
            <person name="Januszkiewicz K."/>
            <person name="Wedrychowicz H."/>
        </authorList>
    </citation>
    <scope>NUCLEOTIDE SEQUENCE [LARGE SCALE GENOMIC DNA]</scope>
    <source>
        <strain evidence="9">Y48</strain>
    </source>
</reference>
<dbReference type="Gene3D" id="1.10.3720.10">
    <property type="entry name" value="MetI-like"/>
    <property type="match status" value="1"/>
</dbReference>
<dbReference type="GO" id="GO:0005886">
    <property type="term" value="C:plasma membrane"/>
    <property type="evidence" value="ECO:0007669"/>
    <property type="project" value="UniProtKB-SubCell"/>
</dbReference>
<dbReference type="PANTHER" id="PTHR43163">
    <property type="entry name" value="DIPEPTIDE TRANSPORT SYSTEM PERMEASE PROTEIN DPPB-RELATED"/>
    <property type="match status" value="1"/>
</dbReference>
<name>A0A1J0W1Z3_9NOCA</name>
<keyword evidence="10" id="KW-1185">Reference proteome</keyword>
<evidence type="ECO:0000256" key="7">
    <source>
        <dbReference type="RuleBase" id="RU363032"/>
    </source>
</evidence>
<dbReference type="InterPro" id="IPR035906">
    <property type="entry name" value="MetI-like_sf"/>
</dbReference>
<dbReference type="CDD" id="cd06261">
    <property type="entry name" value="TM_PBP2"/>
    <property type="match status" value="1"/>
</dbReference>
<evidence type="ECO:0000256" key="3">
    <source>
        <dbReference type="ARBA" id="ARBA00022475"/>
    </source>
</evidence>
<keyword evidence="2 7" id="KW-0813">Transport</keyword>
<dbReference type="AlphaFoldDB" id="A0A1J0W1Z3"/>
<feature type="transmembrane region" description="Helical" evidence="7">
    <location>
        <begin position="246"/>
        <end position="267"/>
    </location>
</feature>
<evidence type="ECO:0000256" key="5">
    <source>
        <dbReference type="ARBA" id="ARBA00022989"/>
    </source>
</evidence>
<comment type="similarity">
    <text evidence="7">Belongs to the binding-protein-dependent transport system permease family.</text>
</comment>
<feature type="transmembrane region" description="Helical" evidence="7">
    <location>
        <begin position="134"/>
        <end position="158"/>
    </location>
</feature>
<dbReference type="EMBL" id="CP018082">
    <property type="protein sequence ID" value="APE38339.1"/>
    <property type="molecule type" value="Genomic_DNA"/>
</dbReference>
<dbReference type="PANTHER" id="PTHR43163:SF7">
    <property type="entry name" value="DIPEPTIDE-TRANSPORT INTEGRAL MEMBRANE PROTEIN ABC TRANSPORTER DPPB-RELATED"/>
    <property type="match status" value="1"/>
</dbReference>
<feature type="domain" description="ABC transmembrane type-1" evidence="8">
    <location>
        <begin position="95"/>
        <end position="311"/>
    </location>
</feature>
<dbReference type="SUPFAM" id="SSF161098">
    <property type="entry name" value="MetI-like"/>
    <property type="match status" value="1"/>
</dbReference>
<sequence length="324" mass="34677">MARRLGIRLAGWAGLCFAAVLLTYTLASLTFDPLADLRTTQPPTPQTVLDARAAELGLDQPIPTRFLTWVAAVPSGDFGVTVAGHDISEQVGQRAGASLRLFLPGSAAAVVLGIAFGLWGALRAGRFSDTASMTIALVLLAIPVFVLGTVLKILWLPINEAAGTDLLPFSGERTPGSDLTGWAAMTDRLRHLILPTVTIALPQIAFYSRFQRAAMLEVLDSEFLRAARARGLTRFGAIRTHGLRMALIPMTALIAFSFGLHLAGGVFTERIFGWHGLGDWLMSAVEHQDAMVVATATLLMAILVVTVGWIAEIALAVLDPRTRT</sequence>
<proteinExistence type="inferred from homology"/>
<keyword evidence="6 7" id="KW-0472">Membrane</keyword>
<dbReference type="KEGG" id="nsl:BOX37_14510"/>
<organism evidence="9 10">
    <name type="scientific">Nocardia mangyaensis</name>
    <dbReference type="NCBI Taxonomy" id="2213200"/>
    <lineage>
        <taxon>Bacteria</taxon>
        <taxon>Bacillati</taxon>
        <taxon>Actinomycetota</taxon>
        <taxon>Actinomycetes</taxon>
        <taxon>Mycobacteriales</taxon>
        <taxon>Nocardiaceae</taxon>
        <taxon>Nocardia</taxon>
    </lineage>
</organism>
<feature type="transmembrane region" description="Helical" evidence="7">
    <location>
        <begin position="189"/>
        <end position="207"/>
    </location>
</feature>
<evidence type="ECO:0000259" key="8">
    <source>
        <dbReference type="PROSITE" id="PS50928"/>
    </source>
</evidence>
<evidence type="ECO:0000313" key="10">
    <source>
        <dbReference type="Proteomes" id="UP000183810"/>
    </source>
</evidence>
<gene>
    <name evidence="9" type="ORF">BOX37_14510</name>
</gene>
<evidence type="ECO:0000256" key="6">
    <source>
        <dbReference type="ARBA" id="ARBA00023136"/>
    </source>
</evidence>
<comment type="subcellular location">
    <subcellularLocation>
        <location evidence="1 7">Cell membrane</location>
        <topology evidence="1 7">Multi-pass membrane protein</topology>
    </subcellularLocation>
</comment>
<accession>A0A1J0W1Z3</accession>
<dbReference type="InterPro" id="IPR000515">
    <property type="entry name" value="MetI-like"/>
</dbReference>
<evidence type="ECO:0000256" key="4">
    <source>
        <dbReference type="ARBA" id="ARBA00022692"/>
    </source>
</evidence>
<evidence type="ECO:0000256" key="2">
    <source>
        <dbReference type="ARBA" id="ARBA00022448"/>
    </source>
</evidence>
<feature type="transmembrane region" description="Helical" evidence="7">
    <location>
        <begin position="101"/>
        <end position="122"/>
    </location>
</feature>
<keyword evidence="4 7" id="KW-0812">Transmembrane</keyword>
<dbReference type="GO" id="GO:0055085">
    <property type="term" value="P:transmembrane transport"/>
    <property type="evidence" value="ECO:0007669"/>
    <property type="project" value="InterPro"/>
</dbReference>
<evidence type="ECO:0000313" key="9">
    <source>
        <dbReference type="EMBL" id="APE38339.1"/>
    </source>
</evidence>
<keyword evidence="5 7" id="KW-1133">Transmembrane helix</keyword>
<dbReference type="OrthoDB" id="147639at2"/>